<evidence type="ECO:0000313" key="2">
    <source>
        <dbReference type="Proteomes" id="UP000033101"/>
    </source>
</evidence>
<organism evidence="1 2">
    <name type="scientific">Methanosarcina horonobensis HB-1 = JCM 15518</name>
    <dbReference type="NCBI Taxonomy" id="1434110"/>
    <lineage>
        <taxon>Archaea</taxon>
        <taxon>Methanobacteriati</taxon>
        <taxon>Methanobacteriota</taxon>
        <taxon>Stenosarchaea group</taxon>
        <taxon>Methanomicrobia</taxon>
        <taxon>Methanosarcinales</taxon>
        <taxon>Methanosarcinaceae</taxon>
        <taxon>Methanosarcina</taxon>
    </lineage>
</organism>
<accession>A0A0E3S7K3</accession>
<gene>
    <name evidence="1" type="ORF">MSHOH_0028</name>
</gene>
<dbReference type="Proteomes" id="UP000033101">
    <property type="component" value="Chromosome"/>
</dbReference>
<protein>
    <submittedName>
        <fullName evidence="1">Uncharacterized protein</fullName>
    </submittedName>
</protein>
<dbReference type="EMBL" id="CP009516">
    <property type="protein sequence ID" value="AKB76511.1"/>
    <property type="molecule type" value="Genomic_DNA"/>
</dbReference>
<keyword evidence="2" id="KW-1185">Reference proteome</keyword>
<dbReference type="AlphaFoldDB" id="A0A0E3S7K3"/>
<dbReference type="KEGG" id="mhor:MSHOH_0028"/>
<dbReference type="PATRIC" id="fig|1434110.4.peg.34"/>
<evidence type="ECO:0000313" key="1">
    <source>
        <dbReference type="EMBL" id="AKB76511.1"/>
    </source>
</evidence>
<name>A0A0E3S7K3_9EURY</name>
<sequence length="132" mass="14808">MKNNGVVTVAADGVALYNDFGKTSVEALNDFQVLGVYLQKTDDYSYPESDRYALEFDEDATRLAVENVLIAPCCGGTPIEDDTPDLLIKLKNLNYNGANPLPKGEYYLFVHYTLDNGEHTYYTALDCIRIMY</sequence>
<proteinExistence type="predicted"/>
<dbReference type="HOGENOM" id="CLU_1912349_0_0_2"/>
<reference evidence="1 2" key="1">
    <citation type="submission" date="2014-07" db="EMBL/GenBank/DDBJ databases">
        <title>Methanogenic archaea and the global carbon cycle.</title>
        <authorList>
            <person name="Henriksen J.R."/>
            <person name="Luke J."/>
            <person name="Reinhart S."/>
            <person name="Benedict M.N."/>
            <person name="Youngblut N.D."/>
            <person name="Metcalf M.E."/>
            <person name="Whitaker R.J."/>
            <person name="Metcalf W.W."/>
        </authorList>
    </citation>
    <scope>NUCLEOTIDE SEQUENCE [LARGE SCALE GENOMIC DNA]</scope>
    <source>
        <strain evidence="1 2">HB-1</strain>
    </source>
</reference>